<name>D6PX30_9CRUS</name>
<protein>
    <submittedName>
        <fullName evidence="2">Vitellogenin-like protein</fullName>
    </submittedName>
</protein>
<dbReference type="PROSITE" id="PS51233">
    <property type="entry name" value="VWFD"/>
    <property type="match status" value="1"/>
</dbReference>
<reference evidence="2" key="1">
    <citation type="submission" date="2010-03" db="EMBL/GenBank/DDBJ databases">
        <title>Multiple reaction monitoring mass spectrometry as an alternative to enzyme-linked immunosorbent for biomarker quantitation in ecotoxicology: application to vitellogenin in Crustacea: Gammarus fossarum.</title>
        <authorList>
            <person name="Simon R."/>
            <person name="Jubeaux G."/>
            <person name="Geffard O."/>
            <person name="Chaumot A."/>
            <person name="Lemoine J."/>
            <person name="Salvador A."/>
        </authorList>
    </citation>
    <scope>NUCLEOTIDE SEQUENCE</scope>
</reference>
<feature type="non-terminal residue" evidence="2">
    <location>
        <position position="197"/>
    </location>
</feature>
<evidence type="ECO:0000313" key="2">
    <source>
        <dbReference type="EMBL" id="ADF81052.1"/>
    </source>
</evidence>
<dbReference type="EMBL" id="GU985184">
    <property type="protein sequence ID" value="ADF81052.1"/>
    <property type="molecule type" value="mRNA"/>
</dbReference>
<sequence length="197" mass="21608">DAWVHSPEEIALIEQVNVAPIFDWATPLLGPHEPFMYNLKDRSGRRALQAAGGNKCLITAQQVVTFDGVSFKKTPTTCWRVVTQVQHQQDTFAVMSRQDKSSAQSEKEVRILIPGVGKIEILKGQQVKVDGQVITGSKPLKDTSGKVIGSVNSSPDRIVVSVPSKLEVVLQDKTDLSITLAERYRSFMNGLCGDFNG</sequence>
<dbReference type="InterPro" id="IPR001846">
    <property type="entry name" value="VWF_type-D"/>
</dbReference>
<organism evidence="2">
    <name type="scientific">Gammarus fossarum</name>
    <dbReference type="NCBI Taxonomy" id="52638"/>
    <lineage>
        <taxon>Eukaryota</taxon>
        <taxon>Metazoa</taxon>
        <taxon>Ecdysozoa</taxon>
        <taxon>Arthropoda</taxon>
        <taxon>Crustacea</taxon>
        <taxon>Multicrustacea</taxon>
        <taxon>Malacostraca</taxon>
        <taxon>Eumalacostraca</taxon>
        <taxon>Peracarida</taxon>
        <taxon>Amphipoda</taxon>
        <taxon>Senticaudata</taxon>
        <taxon>Gammarida</taxon>
        <taxon>Gammaridira</taxon>
        <taxon>Gammaroidea</taxon>
        <taxon>Gammaridae</taxon>
        <taxon>Gammarus</taxon>
    </lineage>
</organism>
<feature type="domain" description="VWFD" evidence="1">
    <location>
        <begin position="54"/>
        <end position="197"/>
    </location>
</feature>
<dbReference type="SMART" id="SM00216">
    <property type="entry name" value="VWD"/>
    <property type="match status" value="1"/>
</dbReference>
<accession>D6PX30</accession>
<proteinExistence type="evidence at transcript level"/>
<feature type="non-terminal residue" evidence="2">
    <location>
        <position position="1"/>
    </location>
</feature>
<dbReference type="AlphaFoldDB" id="D6PX30"/>
<evidence type="ECO:0000259" key="1">
    <source>
        <dbReference type="PROSITE" id="PS51233"/>
    </source>
</evidence>
<dbReference type="Pfam" id="PF00094">
    <property type="entry name" value="VWD"/>
    <property type="match status" value="1"/>
</dbReference>